<keyword evidence="4 6" id="KW-0520">NAD</keyword>
<evidence type="ECO:0000313" key="10">
    <source>
        <dbReference type="Proteomes" id="UP000320095"/>
    </source>
</evidence>
<dbReference type="Gene3D" id="3.40.50.360">
    <property type="match status" value="1"/>
</dbReference>
<evidence type="ECO:0000256" key="2">
    <source>
        <dbReference type="ARBA" id="ARBA00022643"/>
    </source>
</evidence>
<dbReference type="Pfam" id="PF02525">
    <property type="entry name" value="Flavodoxin_2"/>
    <property type="match status" value="1"/>
</dbReference>
<dbReference type="InterPro" id="IPR050104">
    <property type="entry name" value="FMN-dep_NADH:Q_OxRdtase_AzoR1"/>
</dbReference>
<comment type="catalytic activity">
    <reaction evidence="6">
        <text>2 a quinone + NADH + H(+) = 2 a 1,4-benzosemiquinone + NAD(+)</text>
        <dbReference type="Rhea" id="RHEA:65952"/>
        <dbReference type="ChEBI" id="CHEBI:15378"/>
        <dbReference type="ChEBI" id="CHEBI:57540"/>
        <dbReference type="ChEBI" id="CHEBI:57945"/>
        <dbReference type="ChEBI" id="CHEBI:132124"/>
        <dbReference type="ChEBI" id="CHEBI:134225"/>
    </reaction>
</comment>
<dbReference type="HAMAP" id="MF_01216">
    <property type="entry name" value="Azoreductase_type1"/>
    <property type="match status" value="1"/>
</dbReference>
<evidence type="ECO:0000256" key="3">
    <source>
        <dbReference type="ARBA" id="ARBA00023002"/>
    </source>
</evidence>
<feature type="region of interest" description="Disordered" evidence="7">
    <location>
        <begin position="72"/>
        <end position="97"/>
    </location>
</feature>
<name>A0A502E9J9_9MYCO</name>
<comment type="caution">
    <text evidence="9">The sequence shown here is derived from an EMBL/GenBank/DDBJ whole genome shotgun (WGS) entry which is preliminary data.</text>
</comment>
<accession>A0A502E9J9</accession>
<dbReference type="Proteomes" id="UP000320095">
    <property type="component" value="Unassembled WGS sequence"/>
</dbReference>
<comment type="function">
    <text evidence="6">Quinone reductase that provides resistance to thiol-specific stress caused by electrophilic quinones.</text>
</comment>
<evidence type="ECO:0000256" key="5">
    <source>
        <dbReference type="ARBA" id="ARBA00048542"/>
    </source>
</evidence>
<sequence length="228" mass="24814">MHHATRHSRVAHGGQVNSVRSCDKLPAVAYLLQLDSSANLTSSTSRRLTAEFAQRWVAMGPEREIRRRDLHTSPLPHLPTNTLHFTPPRRPDDGVDPTVEATRLQDELISELSGAEHVVIGAPMYNFSMPSTLKAWLDYVHVIGATSPADEGVAPLLSKPVTVVSARATPTGSDQRADFVLGPLFTILGGFMGMDVQAFVVHTEAPTAAGDFHRPYEHVLGQLLDGIE</sequence>
<dbReference type="AlphaFoldDB" id="A0A502E9J9"/>
<feature type="binding site" evidence="6">
    <location>
        <begin position="124"/>
        <end position="127"/>
    </location>
    <ligand>
        <name>FMN</name>
        <dbReference type="ChEBI" id="CHEBI:58210"/>
    </ligand>
</feature>
<dbReference type="PANTHER" id="PTHR43741:SF4">
    <property type="entry name" value="FMN-DEPENDENT NADH:QUINONE OXIDOREDUCTASE"/>
    <property type="match status" value="1"/>
</dbReference>
<comment type="subunit">
    <text evidence="6">Homodimer.</text>
</comment>
<dbReference type="GO" id="GO:0009055">
    <property type="term" value="F:electron transfer activity"/>
    <property type="evidence" value="ECO:0007669"/>
    <property type="project" value="UniProtKB-UniRule"/>
</dbReference>
<feature type="binding site" evidence="6">
    <location>
        <begin position="43"/>
        <end position="45"/>
    </location>
    <ligand>
        <name>FMN</name>
        <dbReference type="ChEBI" id="CHEBI:58210"/>
    </ligand>
</feature>
<evidence type="ECO:0000313" key="9">
    <source>
        <dbReference type="EMBL" id="TPG33582.1"/>
    </source>
</evidence>
<feature type="domain" description="Flavodoxin-like fold" evidence="8">
    <location>
        <begin position="31"/>
        <end position="202"/>
    </location>
</feature>
<dbReference type="InterPro" id="IPR023048">
    <property type="entry name" value="NADH:quinone_OxRdtase_FMN_depd"/>
</dbReference>
<keyword evidence="2 6" id="KW-0288">FMN</keyword>
<gene>
    <name evidence="6" type="primary">azoR</name>
    <name evidence="9" type="ORF">EAH80_14985</name>
</gene>
<evidence type="ECO:0000256" key="4">
    <source>
        <dbReference type="ARBA" id="ARBA00023027"/>
    </source>
</evidence>
<dbReference type="EC" id="1.6.5.-" evidence="6"/>
<comment type="caution">
    <text evidence="6">Lacks conserved residue(s) required for the propagation of feature annotation.</text>
</comment>
<evidence type="ECO:0000259" key="8">
    <source>
        <dbReference type="Pfam" id="PF02525"/>
    </source>
</evidence>
<dbReference type="GO" id="GO:0010181">
    <property type="term" value="F:FMN binding"/>
    <property type="evidence" value="ECO:0007669"/>
    <property type="project" value="UniProtKB-UniRule"/>
</dbReference>
<dbReference type="InterPro" id="IPR029039">
    <property type="entry name" value="Flavoprotein-like_sf"/>
</dbReference>
<dbReference type="PANTHER" id="PTHR43741">
    <property type="entry name" value="FMN-DEPENDENT NADH-AZOREDUCTASE 1"/>
    <property type="match status" value="1"/>
</dbReference>
<comment type="function">
    <text evidence="6">Also exhibits azoreductase activity. Catalyzes the reductive cleavage of the azo bond in aromatic azo compounds to the corresponding amines.</text>
</comment>
<dbReference type="GO" id="GO:0016655">
    <property type="term" value="F:oxidoreductase activity, acting on NAD(P)H, quinone or similar compound as acceptor"/>
    <property type="evidence" value="ECO:0007669"/>
    <property type="project" value="InterPro"/>
</dbReference>
<feature type="binding site" evidence="6">
    <location>
        <position position="37"/>
    </location>
    <ligand>
        <name>FMN</name>
        <dbReference type="ChEBI" id="CHEBI:58210"/>
    </ligand>
</feature>
<dbReference type="InterPro" id="IPR003680">
    <property type="entry name" value="Flavodoxin_fold"/>
</dbReference>
<dbReference type="GO" id="GO:0016652">
    <property type="term" value="F:oxidoreductase activity, acting on NAD(P)H as acceptor"/>
    <property type="evidence" value="ECO:0007669"/>
    <property type="project" value="UniProtKB-UniRule"/>
</dbReference>
<keyword evidence="10" id="KW-1185">Reference proteome</keyword>
<keyword evidence="3 6" id="KW-0560">Oxidoreductase</keyword>
<organism evidence="9 10">
    <name type="scientific">Mycolicibacterium hodleri</name>
    <dbReference type="NCBI Taxonomy" id="49897"/>
    <lineage>
        <taxon>Bacteria</taxon>
        <taxon>Bacillati</taxon>
        <taxon>Actinomycetota</taxon>
        <taxon>Actinomycetes</taxon>
        <taxon>Mycobacteriales</taxon>
        <taxon>Mycobacteriaceae</taxon>
        <taxon>Mycolicibacterium</taxon>
    </lineage>
</organism>
<evidence type="ECO:0000256" key="1">
    <source>
        <dbReference type="ARBA" id="ARBA00022630"/>
    </source>
</evidence>
<comment type="cofactor">
    <cofactor evidence="6">
        <name>FMN</name>
        <dbReference type="ChEBI" id="CHEBI:58210"/>
    </cofactor>
    <text evidence="6">Binds 1 FMN per subunit.</text>
</comment>
<keyword evidence="1 6" id="KW-0285">Flavoprotein</keyword>
<comment type="catalytic activity">
    <reaction evidence="5">
        <text>N,N-dimethyl-1,4-phenylenediamine + anthranilate + 2 NAD(+) = 2-(4-dimethylaminophenyl)diazenylbenzoate + 2 NADH + 2 H(+)</text>
        <dbReference type="Rhea" id="RHEA:55872"/>
        <dbReference type="ChEBI" id="CHEBI:15378"/>
        <dbReference type="ChEBI" id="CHEBI:15783"/>
        <dbReference type="ChEBI" id="CHEBI:16567"/>
        <dbReference type="ChEBI" id="CHEBI:57540"/>
        <dbReference type="ChEBI" id="CHEBI:57945"/>
        <dbReference type="ChEBI" id="CHEBI:71579"/>
        <dbReference type="EC" id="1.7.1.17"/>
    </reaction>
    <physiologicalReaction direction="right-to-left" evidence="5">
        <dbReference type="Rhea" id="RHEA:55874"/>
    </physiologicalReaction>
</comment>
<proteinExistence type="inferred from homology"/>
<dbReference type="SUPFAM" id="SSF52218">
    <property type="entry name" value="Flavoproteins"/>
    <property type="match status" value="1"/>
</dbReference>
<evidence type="ECO:0000256" key="6">
    <source>
        <dbReference type="HAMAP-Rule" id="MF_01216"/>
    </source>
</evidence>
<dbReference type="EMBL" id="RCZG01000005">
    <property type="protein sequence ID" value="TPG33582.1"/>
    <property type="molecule type" value="Genomic_DNA"/>
</dbReference>
<protein>
    <recommendedName>
        <fullName evidence="6">FMN dependent NADH:quinone oxidoreductase</fullName>
        <ecNumber evidence="6">1.6.5.-</ecNumber>
    </recommendedName>
    <alternativeName>
        <fullName evidence="6">Azo-dye reductase</fullName>
    </alternativeName>
    <alternativeName>
        <fullName evidence="6">FMN-dependent NADH-azo compound oxidoreductase</fullName>
    </alternativeName>
    <alternativeName>
        <fullName evidence="6">FMN-dependent NADH-azoreductase</fullName>
        <ecNumber evidence="6">1.7.1.17</ecNumber>
    </alternativeName>
</protein>
<comment type="similarity">
    <text evidence="6">Belongs to the azoreductase type 1 family.</text>
</comment>
<dbReference type="OrthoDB" id="9805013at2"/>
<dbReference type="EC" id="1.7.1.17" evidence="6"/>
<reference evidence="9 10" key="1">
    <citation type="journal article" date="2019" name="Environ. Microbiol.">
        <title>Species interactions and distinct microbial communities in high Arctic permafrost affected cryosols are associated with the CH4 and CO2 gas fluxes.</title>
        <authorList>
            <person name="Altshuler I."/>
            <person name="Hamel J."/>
            <person name="Turney S."/>
            <person name="Magnuson E."/>
            <person name="Levesque R."/>
            <person name="Greer C."/>
            <person name="Whyte L.G."/>
        </authorList>
    </citation>
    <scope>NUCLEOTIDE SEQUENCE [LARGE SCALE GENOMIC DNA]</scope>
    <source>
        <strain evidence="9 10">S5.20</strain>
    </source>
</reference>
<evidence type="ECO:0000256" key="7">
    <source>
        <dbReference type="SAM" id="MobiDB-lite"/>
    </source>
</evidence>